<organism evidence="2 3">
    <name type="scientific">Lentibacillus populi</name>
    <dbReference type="NCBI Taxonomy" id="1827502"/>
    <lineage>
        <taxon>Bacteria</taxon>
        <taxon>Bacillati</taxon>
        <taxon>Bacillota</taxon>
        <taxon>Bacilli</taxon>
        <taxon>Bacillales</taxon>
        <taxon>Bacillaceae</taxon>
        <taxon>Lentibacillus</taxon>
    </lineage>
</organism>
<dbReference type="InterPro" id="IPR024775">
    <property type="entry name" value="DinB-like"/>
</dbReference>
<proteinExistence type="predicted"/>
<dbReference type="Proteomes" id="UP000621492">
    <property type="component" value="Unassembled WGS sequence"/>
</dbReference>
<dbReference type="AlphaFoldDB" id="A0A9W5TZC2"/>
<protein>
    <recommendedName>
        <fullName evidence="1">DinB-like domain-containing protein</fullName>
    </recommendedName>
</protein>
<evidence type="ECO:0000259" key="1">
    <source>
        <dbReference type="Pfam" id="PF12867"/>
    </source>
</evidence>
<name>A0A9W5TZC2_9BACI</name>
<keyword evidence="3" id="KW-1185">Reference proteome</keyword>
<gene>
    <name evidence="2" type="ORF">GCM10011409_28080</name>
</gene>
<dbReference type="Gene3D" id="1.20.120.450">
    <property type="entry name" value="dinb family like domain"/>
    <property type="match status" value="1"/>
</dbReference>
<evidence type="ECO:0000313" key="2">
    <source>
        <dbReference type="EMBL" id="GGB48891.1"/>
    </source>
</evidence>
<dbReference type="EMBL" id="BMJD01000024">
    <property type="protein sequence ID" value="GGB48891.1"/>
    <property type="molecule type" value="Genomic_DNA"/>
</dbReference>
<reference evidence="2" key="1">
    <citation type="journal article" date="2014" name="Int. J. Syst. Evol. Microbiol.">
        <title>Complete genome sequence of Corynebacterium casei LMG S-19264T (=DSM 44701T), isolated from a smear-ripened cheese.</title>
        <authorList>
            <consortium name="US DOE Joint Genome Institute (JGI-PGF)"/>
            <person name="Walter F."/>
            <person name="Albersmeier A."/>
            <person name="Kalinowski J."/>
            <person name="Ruckert C."/>
        </authorList>
    </citation>
    <scope>NUCLEOTIDE SEQUENCE</scope>
    <source>
        <strain evidence="2">CGMCC 1.15454</strain>
    </source>
</reference>
<dbReference type="RefSeq" id="WP_286171158.1">
    <property type="nucleotide sequence ID" value="NZ_BMJD01000024.1"/>
</dbReference>
<dbReference type="Pfam" id="PF12867">
    <property type="entry name" value="DinB_2"/>
    <property type="match status" value="1"/>
</dbReference>
<comment type="caution">
    <text evidence="2">The sequence shown here is derived from an EMBL/GenBank/DDBJ whole genome shotgun (WGS) entry which is preliminary data.</text>
</comment>
<accession>A0A9W5TZC2</accession>
<dbReference type="SUPFAM" id="SSF109854">
    <property type="entry name" value="DinB/YfiT-like putative metalloenzymes"/>
    <property type="match status" value="1"/>
</dbReference>
<reference evidence="2" key="2">
    <citation type="submission" date="2020-09" db="EMBL/GenBank/DDBJ databases">
        <authorList>
            <person name="Sun Q."/>
            <person name="Zhou Y."/>
        </authorList>
    </citation>
    <scope>NUCLEOTIDE SEQUENCE</scope>
    <source>
        <strain evidence="2">CGMCC 1.15454</strain>
    </source>
</reference>
<dbReference type="InterPro" id="IPR034660">
    <property type="entry name" value="DinB/YfiT-like"/>
</dbReference>
<feature type="domain" description="DinB-like" evidence="1">
    <location>
        <begin position="21"/>
        <end position="155"/>
    </location>
</feature>
<sequence>MNNTKELIDELEQFNTWITSLKNMKEDLFFTPIKEGKWSPAEIISHITFWDRYILDETLPQMKTDADIASIAFEPLNKKAAIYALSGVSMNHLLETQIETRKELVSELRKKAEEEFFATFTLNGETIDEYSGYPHTMYNYFASFAWHDKHHKQQIENFLEVNKVQL</sequence>
<evidence type="ECO:0000313" key="3">
    <source>
        <dbReference type="Proteomes" id="UP000621492"/>
    </source>
</evidence>